<evidence type="ECO:0000313" key="19">
    <source>
        <dbReference type="EMBL" id="GLH66359.1"/>
    </source>
</evidence>
<comment type="catalytic activity">
    <reaction evidence="10">
        <text>8-oxo-dGTP + H2O = 8-oxo-dGMP + diphosphate + H(+)</text>
        <dbReference type="Rhea" id="RHEA:31575"/>
        <dbReference type="ChEBI" id="CHEBI:15377"/>
        <dbReference type="ChEBI" id="CHEBI:15378"/>
        <dbReference type="ChEBI" id="CHEBI:33019"/>
        <dbReference type="ChEBI" id="CHEBI:63224"/>
        <dbReference type="ChEBI" id="CHEBI:77896"/>
        <dbReference type="EC" id="3.6.1.55"/>
    </reaction>
</comment>
<evidence type="ECO:0000256" key="14">
    <source>
        <dbReference type="ARBA" id="ARBA00041592"/>
    </source>
</evidence>
<gene>
    <name evidence="19" type="ORF">GETHED_07230</name>
</gene>
<dbReference type="EMBL" id="BSDC01000001">
    <property type="protein sequence ID" value="GLH66359.1"/>
    <property type="molecule type" value="Genomic_DNA"/>
</dbReference>
<keyword evidence="4" id="KW-0235">DNA replication</keyword>
<evidence type="ECO:0000256" key="9">
    <source>
        <dbReference type="ARBA" id="ARBA00023204"/>
    </source>
</evidence>
<dbReference type="PROSITE" id="PS00893">
    <property type="entry name" value="NUDIX_BOX"/>
    <property type="match status" value="1"/>
</dbReference>
<dbReference type="InterPro" id="IPR020476">
    <property type="entry name" value="Nudix_hydrolase"/>
</dbReference>
<dbReference type="Gene3D" id="3.90.79.10">
    <property type="entry name" value="Nucleoside Triphosphate Pyrophosphohydrolase"/>
    <property type="match status" value="1"/>
</dbReference>
<dbReference type="Proteomes" id="UP001165044">
    <property type="component" value="Unassembled WGS sequence"/>
</dbReference>
<dbReference type="PROSITE" id="PS51462">
    <property type="entry name" value="NUDIX"/>
    <property type="match status" value="1"/>
</dbReference>
<evidence type="ECO:0000256" key="8">
    <source>
        <dbReference type="ARBA" id="ARBA00022842"/>
    </source>
</evidence>
<sequence>MTEVALALIGREGRWFLQRRAGSNPVLPGLWEFPGGKVEPAETPLEALRRELLEEIGLELEAATALPVLEGPVRLHPFLVEAPGRPRTDLAWGWFSPGEMANLPVPPANESLIHRLGDPQAGRQNPI</sequence>
<evidence type="ECO:0000256" key="10">
    <source>
        <dbReference type="ARBA" id="ARBA00035861"/>
    </source>
</evidence>
<name>A0ABQ5PW88_9BACT</name>
<evidence type="ECO:0000256" key="13">
    <source>
        <dbReference type="ARBA" id="ARBA00040794"/>
    </source>
</evidence>
<keyword evidence="20" id="KW-1185">Reference proteome</keyword>
<evidence type="ECO:0000256" key="15">
    <source>
        <dbReference type="ARBA" id="ARBA00041979"/>
    </source>
</evidence>
<comment type="catalytic activity">
    <reaction evidence="11">
        <text>8-oxo-GTP + H2O = 8-oxo-GMP + diphosphate + H(+)</text>
        <dbReference type="Rhea" id="RHEA:67616"/>
        <dbReference type="ChEBI" id="CHEBI:15377"/>
        <dbReference type="ChEBI" id="CHEBI:15378"/>
        <dbReference type="ChEBI" id="CHEBI:33019"/>
        <dbReference type="ChEBI" id="CHEBI:143553"/>
        <dbReference type="ChEBI" id="CHEBI:145694"/>
    </reaction>
</comment>
<dbReference type="InterPro" id="IPR047127">
    <property type="entry name" value="MutT-like"/>
</dbReference>
<evidence type="ECO:0000313" key="20">
    <source>
        <dbReference type="Proteomes" id="UP001165044"/>
    </source>
</evidence>
<reference evidence="19" key="1">
    <citation type="journal article" date="2023" name="Antonie Van Leeuwenhoek">
        <title>Mesoterricola silvestris gen. nov., sp. nov., Mesoterricola sediminis sp. nov., Geothrix oryzae sp. nov., Geothrix edaphica sp. nov., Geothrix rubra sp. nov., and Geothrix limicola sp. nov., six novel members of Acidobacteriota isolated from soils.</title>
        <authorList>
            <person name="Itoh H."/>
            <person name="Sugisawa Y."/>
            <person name="Mise K."/>
            <person name="Xu Z."/>
            <person name="Kuniyasu M."/>
            <person name="Ushijima N."/>
            <person name="Kawano K."/>
            <person name="Kobayashi E."/>
            <person name="Shiratori Y."/>
            <person name="Masuda Y."/>
            <person name="Senoo K."/>
        </authorList>
    </citation>
    <scope>NUCLEOTIDE SEQUENCE</scope>
    <source>
        <strain evidence="19">Red802</strain>
    </source>
</reference>
<evidence type="ECO:0000256" key="5">
    <source>
        <dbReference type="ARBA" id="ARBA00022723"/>
    </source>
</evidence>
<evidence type="ECO:0000256" key="6">
    <source>
        <dbReference type="ARBA" id="ARBA00022763"/>
    </source>
</evidence>
<organism evidence="19 20">
    <name type="scientific">Geothrix edaphica</name>
    <dbReference type="NCBI Taxonomy" id="2927976"/>
    <lineage>
        <taxon>Bacteria</taxon>
        <taxon>Pseudomonadati</taxon>
        <taxon>Acidobacteriota</taxon>
        <taxon>Holophagae</taxon>
        <taxon>Holophagales</taxon>
        <taxon>Holophagaceae</taxon>
        <taxon>Geothrix</taxon>
    </lineage>
</organism>
<dbReference type="RefSeq" id="WP_285606479.1">
    <property type="nucleotide sequence ID" value="NZ_BSDC01000001.1"/>
</dbReference>
<dbReference type="InterPro" id="IPR020084">
    <property type="entry name" value="NUDIX_hydrolase_CS"/>
</dbReference>
<protein>
    <recommendedName>
        <fullName evidence="13">8-oxo-dGTP diphosphatase</fullName>
        <ecNumber evidence="12">3.6.1.55</ecNumber>
    </recommendedName>
    <alternativeName>
        <fullName evidence="16">7,8-dihydro-8-oxoguanine-triphosphatase</fullName>
    </alternativeName>
    <alternativeName>
        <fullName evidence="15">Mutator protein MutT</fullName>
    </alternativeName>
    <alternativeName>
        <fullName evidence="14">dGTP pyrophosphohydrolase</fullName>
    </alternativeName>
</protein>
<comment type="similarity">
    <text evidence="2 17">Belongs to the Nudix hydrolase family.</text>
</comment>
<evidence type="ECO:0000256" key="1">
    <source>
        <dbReference type="ARBA" id="ARBA00001946"/>
    </source>
</evidence>
<keyword evidence="5" id="KW-0479">Metal-binding</keyword>
<evidence type="ECO:0000256" key="3">
    <source>
        <dbReference type="ARBA" id="ARBA00022457"/>
    </source>
</evidence>
<dbReference type="InterPro" id="IPR015797">
    <property type="entry name" value="NUDIX_hydrolase-like_dom_sf"/>
</dbReference>
<keyword evidence="7 17" id="KW-0378">Hydrolase</keyword>
<feature type="domain" description="Nudix hydrolase" evidence="18">
    <location>
        <begin position="1"/>
        <end position="127"/>
    </location>
</feature>
<evidence type="ECO:0000256" key="11">
    <source>
        <dbReference type="ARBA" id="ARBA00036904"/>
    </source>
</evidence>
<accession>A0ABQ5PW88</accession>
<dbReference type="InterPro" id="IPR000086">
    <property type="entry name" value="NUDIX_hydrolase_dom"/>
</dbReference>
<keyword evidence="8" id="KW-0460">Magnesium</keyword>
<evidence type="ECO:0000256" key="2">
    <source>
        <dbReference type="ARBA" id="ARBA00005582"/>
    </source>
</evidence>
<proteinExistence type="inferred from homology"/>
<evidence type="ECO:0000256" key="17">
    <source>
        <dbReference type="RuleBase" id="RU003476"/>
    </source>
</evidence>
<evidence type="ECO:0000256" key="12">
    <source>
        <dbReference type="ARBA" id="ARBA00038905"/>
    </source>
</evidence>
<evidence type="ECO:0000256" key="16">
    <source>
        <dbReference type="ARBA" id="ARBA00042798"/>
    </source>
</evidence>
<dbReference type="PRINTS" id="PR00502">
    <property type="entry name" value="NUDIXFAMILY"/>
</dbReference>
<evidence type="ECO:0000259" key="18">
    <source>
        <dbReference type="PROSITE" id="PS51462"/>
    </source>
</evidence>
<evidence type="ECO:0000256" key="4">
    <source>
        <dbReference type="ARBA" id="ARBA00022705"/>
    </source>
</evidence>
<comment type="caution">
    <text evidence="19">The sequence shown here is derived from an EMBL/GenBank/DDBJ whole genome shotgun (WGS) entry which is preliminary data.</text>
</comment>
<dbReference type="SUPFAM" id="SSF55811">
    <property type="entry name" value="Nudix"/>
    <property type="match status" value="1"/>
</dbReference>
<dbReference type="EC" id="3.6.1.55" evidence="12"/>
<dbReference type="PANTHER" id="PTHR47707">
    <property type="entry name" value="8-OXO-DGTP DIPHOSPHATASE"/>
    <property type="match status" value="1"/>
</dbReference>
<keyword evidence="3" id="KW-0515">Mutator protein</keyword>
<comment type="cofactor">
    <cofactor evidence="1">
        <name>Mg(2+)</name>
        <dbReference type="ChEBI" id="CHEBI:18420"/>
    </cofactor>
</comment>
<evidence type="ECO:0000256" key="7">
    <source>
        <dbReference type="ARBA" id="ARBA00022801"/>
    </source>
</evidence>
<dbReference type="Pfam" id="PF00293">
    <property type="entry name" value="NUDIX"/>
    <property type="match status" value="1"/>
</dbReference>
<keyword evidence="6" id="KW-0227">DNA damage</keyword>
<dbReference type="PANTHER" id="PTHR47707:SF1">
    <property type="entry name" value="NUDIX HYDROLASE FAMILY PROTEIN"/>
    <property type="match status" value="1"/>
</dbReference>
<keyword evidence="9" id="KW-0234">DNA repair</keyword>